<feature type="binding site" evidence="7">
    <location>
        <begin position="38"/>
        <end position="39"/>
    </location>
    <ligand>
        <name>substrate</name>
    </ligand>
</feature>
<dbReference type="Pfam" id="PF01177">
    <property type="entry name" value="Asp_Glu_race"/>
    <property type="match status" value="1"/>
</dbReference>
<dbReference type="InterPro" id="IPR015942">
    <property type="entry name" value="Asp/Glu/hydantoin_racemase"/>
</dbReference>
<comment type="pathway">
    <text evidence="7">Cell wall biogenesis; peptidoglycan biosynthesis.</text>
</comment>
<dbReference type="PROSITE" id="PS00924">
    <property type="entry name" value="ASP_GLU_RACEMASE_2"/>
    <property type="match status" value="1"/>
</dbReference>
<keyword evidence="6 7" id="KW-0961">Cell wall biogenesis/degradation</keyword>
<dbReference type="GO" id="GO:0008881">
    <property type="term" value="F:glutamate racemase activity"/>
    <property type="evidence" value="ECO:0007669"/>
    <property type="project" value="UniProtKB-UniRule"/>
</dbReference>
<keyword evidence="3 7" id="KW-0133">Cell shape</keyword>
<accession>A0A1G2DWL7</accession>
<evidence type="ECO:0000256" key="3">
    <source>
        <dbReference type="ARBA" id="ARBA00022960"/>
    </source>
</evidence>
<dbReference type="InterPro" id="IPR001920">
    <property type="entry name" value="Asp/Glu_race"/>
</dbReference>
<evidence type="ECO:0000256" key="2">
    <source>
        <dbReference type="ARBA" id="ARBA00013090"/>
    </source>
</evidence>
<dbReference type="FunFam" id="3.40.50.1860:FF:000001">
    <property type="entry name" value="Glutamate racemase"/>
    <property type="match status" value="1"/>
</dbReference>
<dbReference type="GO" id="GO:0009252">
    <property type="term" value="P:peptidoglycan biosynthetic process"/>
    <property type="evidence" value="ECO:0007669"/>
    <property type="project" value="UniProtKB-UniRule"/>
</dbReference>
<evidence type="ECO:0000256" key="4">
    <source>
        <dbReference type="ARBA" id="ARBA00022984"/>
    </source>
</evidence>
<dbReference type="UniPathway" id="UPA00219"/>
<evidence type="ECO:0000256" key="7">
    <source>
        <dbReference type="HAMAP-Rule" id="MF_00258"/>
    </source>
</evidence>
<comment type="catalytic activity">
    <reaction evidence="1 7">
        <text>L-glutamate = D-glutamate</text>
        <dbReference type="Rhea" id="RHEA:12813"/>
        <dbReference type="ChEBI" id="CHEBI:29985"/>
        <dbReference type="ChEBI" id="CHEBI:29986"/>
        <dbReference type="EC" id="5.1.1.3"/>
    </reaction>
</comment>
<dbReference type="NCBIfam" id="TIGR00067">
    <property type="entry name" value="glut_race"/>
    <property type="match status" value="1"/>
</dbReference>
<comment type="similarity">
    <text evidence="7">Belongs to the aspartate/glutamate racemases family.</text>
</comment>
<dbReference type="SUPFAM" id="SSF53681">
    <property type="entry name" value="Aspartate/glutamate racemase"/>
    <property type="match status" value="2"/>
</dbReference>
<comment type="function">
    <text evidence="7">Provides the (R)-glutamate required for cell wall biosynthesis.</text>
</comment>
<dbReference type="EC" id="5.1.1.3" evidence="2 7"/>
<comment type="caution">
    <text evidence="7">Lacks conserved residue(s) required for the propagation of feature annotation.</text>
</comment>
<dbReference type="AlphaFoldDB" id="A0A1G2DWL7"/>
<dbReference type="InterPro" id="IPR004391">
    <property type="entry name" value="Glu_race"/>
</dbReference>
<proteinExistence type="inferred from homology"/>
<gene>
    <name evidence="7" type="primary">murI</name>
    <name evidence="8" type="ORF">A2V72_00355</name>
</gene>
<evidence type="ECO:0000313" key="8">
    <source>
        <dbReference type="EMBL" id="OGZ17431.1"/>
    </source>
</evidence>
<sequence>MIGVFDSGIGGLTVVKEIINHLPGFQIIYFGDTARLPYGTKGADFVKRYSAKIVDWLSKNGAQIIVIACHTSSAWASDFLKQEFKDLPIFEVITPALKDILQTTRNKKIGIIGTPGTIKSNSWERHLLKLSPDLKIYSKACPLFVSLVEEAWIDKKITREITEEYLKELKDKDIDTLVLACTHYPFLEKAIKNTLGENIKIINPAESLAKELRIFLDDNIQIRNKIKQGSNHQFFFSDEPYNFNKIVNLCLAQEIKPKIINEII</sequence>
<dbReference type="PANTHER" id="PTHR21198:SF2">
    <property type="entry name" value="GLUTAMATE RACEMASE"/>
    <property type="match status" value="1"/>
</dbReference>
<reference evidence="8 9" key="1">
    <citation type="journal article" date="2016" name="Nat. Commun.">
        <title>Thousands of microbial genomes shed light on interconnected biogeochemical processes in an aquifer system.</title>
        <authorList>
            <person name="Anantharaman K."/>
            <person name="Brown C.T."/>
            <person name="Hug L.A."/>
            <person name="Sharon I."/>
            <person name="Castelle C.J."/>
            <person name="Probst A.J."/>
            <person name="Thomas B.C."/>
            <person name="Singh A."/>
            <person name="Wilkins M.J."/>
            <person name="Karaoz U."/>
            <person name="Brodie E.L."/>
            <person name="Williams K.H."/>
            <person name="Hubbard S.S."/>
            <person name="Banfield J.F."/>
        </authorList>
    </citation>
    <scope>NUCLEOTIDE SEQUENCE [LARGE SCALE GENOMIC DNA]</scope>
</reference>
<feature type="active site" description="Proton donor/acceptor" evidence="7">
    <location>
        <position position="69"/>
    </location>
</feature>
<dbReference type="Proteomes" id="UP000178893">
    <property type="component" value="Unassembled WGS sequence"/>
</dbReference>
<keyword evidence="5 7" id="KW-0413">Isomerase</keyword>
<keyword evidence="4 7" id="KW-0573">Peptidoglycan synthesis</keyword>
<dbReference type="GO" id="GO:0008360">
    <property type="term" value="P:regulation of cell shape"/>
    <property type="evidence" value="ECO:0007669"/>
    <property type="project" value="UniProtKB-KW"/>
</dbReference>
<name>A0A1G2DWL7_9BACT</name>
<comment type="caution">
    <text evidence="8">The sequence shown here is derived from an EMBL/GenBank/DDBJ whole genome shotgun (WGS) entry which is preliminary data.</text>
</comment>
<dbReference type="GO" id="GO:0071555">
    <property type="term" value="P:cell wall organization"/>
    <property type="evidence" value="ECO:0007669"/>
    <property type="project" value="UniProtKB-KW"/>
</dbReference>
<feature type="active site" description="Proton donor/acceptor" evidence="7">
    <location>
        <position position="181"/>
    </location>
</feature>
<organism evidence="8 9">
    <name type="scientific">Candidatus Nealsonbacteria bacterium RBG_13_37_56</name>
    <dbReference type="NCBI Taxonomy" id="1801661"/>
    <lineage>
        <taxon>Bacteria</taxon>
        <taxon>Candidatus Nealsoniibacteriota</taxon>
    </lineage>
</organism>
<dbReference type="EMBL" id="MHLW01000038">
    <property type="protein sequence ID" value="OGZ17431.1"/>
    <property type="molecule type" value="Genomic_DNA"/>
</dbReference>
<evidence type="ECO:0000256" key="6">
    <source>
        <dbReference type="ARBA" id="ARBA00023316"/>
    </source>
</evidence>
<dbReference type="InterPro" id="IPR033134">
    <property type="entry name" value="Asp/Glu_racemase_AS_2"/>
</dbReference>
<feature type="binding site" evidence="7">
    <location>
        <begin position="182"/>
        <end position="183"/>
    </location>
    <ligand>
        <name>substrate</name>
    </ligand>
</feature>
<dbReference type="Gene3D" id="3.40.50.1860">
    <property type="match status" value="2"/>
</dbReference>
<evidence type="ECO:0000256" key="5">
    <source>
        <dbReference type="ARBA" id="ARBA00023235"/>
    </source>
</evidence>
<evidence type="ECO:0000313" key="9">
    <source>
        <dbReference type="Proteomes" id="UP000178893"/>
    </source>
</evidence>
<dbReference type="PANTHER" id="PTHR21198">
    <property type="entry name" value="GLUTAMATE RACEMASE"/>
    <property type="match status" value="1"/>
</dbReference>
<feature type="binding site" evidence="7">
    <location>
        <begin position="6"/>
        <end position="7"/>
    </location>
    <ligand>
        <name>substrate</name>
    </ligand>
</feature>
<protein>
    <recommendedName>
        <fullName evidence="2 7">Glutamate racemase</fullName>
        <ecNumber evidence="2 7">5.1.1.3</ecNumber>
    </recommendedName>
</protein>
<evidence type="ECO:0000256" key="1">
    <source>
        <dbReference type="ARBA" id="ARBA00001602"/>
    </source>
</evidence>
<dbReference type="HAMAP" id="MF_00258">
    <property type="entry name" value="Glu_racemase"/>
    <property type="match status" value="1"/>
</dbReference>